<evidence type="ECO:0000256" key="18">
    <source>
        <dbReference type="ARBA" id="ARBA00047683"/>
    </source>
</evidence>
<keyword evidence="15" id="KW-0413">Isomerase</keyword>
<evidence type="ECO:0000256" key="8">
    <source>
        <dbReference type="ARBA" id="ARBA00012362"/>
    </source>
</evidence>
<comment type="pathway">
    <text evidence="5">Amino-acid biosynthesis; L-tryptophan biosynthesis; L-tryptophan from chorismate: step 4/5.</text>
</comment>
<feature type="domain" description="N-(5'phosphoribosyl) anthranilate isomerase (PRAI)" evidence="21">
    <location>
        <begin position="613"/>
        <end position="789"/>
    </location>
</feature>
<dbReference type="InterPro" id="IPR050472">
    <property type="entry name" value="Anth_synth/Amidotransfase"/>
</dbReference>
<evidence type="ECO:0000256" key="10">
    <source>
        <dbReference type="ARBA" id="ARBA00018819"/>
    </source>
</evidence>
<dbReference type="InterPro" id="IPR001240">
    <property type="entry name" value="PRAI_dom"/>
</dbReference>
<dbReference type="GO" id="GO:0000162">
    <property type="term" value="P:L-tryptophan biosynthetic process"/>
    <property type="evidence" value="ECO:0007669"/>
    <property type="project" value="UniProtKB-KW"/>
</dbReference>
<comment type="catalytic activity">
    <reaction evidence="2">
        <text>1-(2-carboxyphenylamino)-1-deoxy-D-ribulose 5-phosphate + H(+) = (1S,2R)-1-C-(indol-3-yl)glycerol 3-phosphate + CO2 + H2O</text>
        <dbReference type="Rhea" id="RHEA:23476"/>
        <dbReference type="ChEBI" id="CHEBI:15377"/>
        <dbReference type="ChEBI" id="CHEBI:15378"/>
        <dbReference type="ChEBI" id="CHEBI:16526"/>
        <dbReference type="ChEBI" id="CHEBI:58613"/>
        <dbReference type="ChEBI" id="CHEBI:58866"/>
        <dbReference type="EC" id="4.1.1.48"/>
    </reaction>
</comment>
<comment type="catalytic activity">
    <reaction evidence="1">
        <text>N-(5-phospho-beta-D-ribosyl)anthranilate = 1-(2-carboxyphenylamino)-1-deoxy-D-ribulose 5-phosphate</text>
        <dbReference type="Rhea" id="RHEA:21540"/>
        <dbReference type="ChEBI" id="CHEBI:18277"/>
        <dbReference type="ChEBI" id="CHEBI:58613"/>
        <dbReference type="EC" id="5.3.1.24"/>
    </reaction>
</comment>
<evidence type="ECO:0000256" key="15">
    <source>
        <dbReference type="ARBA" id="ARBA00023235"/>
    </source>
</evidence>
<feature type="domain" description="Indole-3-glycerol phosphate synthase" evidence="20">
    <location>
        <begin position="262"/>
        <end position="526"/>
    </location>
</feature>
<dbReference type="Proteomes" id="UP001211065">
    <property type="component" value="Unassembled WGS sequence"/>
</dbReference>
<dbReference type="EC" id="5.3.1.24" evidence="9"/>
<comment type="function">
    <text evidence="3">Trifunctional enzyme bearing the Gln amidotransferase (GATase) domain of anthranilate synthase, indole-glycerolphosphate synthase, and phosphoribosylanthranilate isomerase activities.</text>
</comment>
<evidence type="ECO:0000256" key="12">
    <source>
        <dbReference type="ARBA" id="ARBA00022822"/>
    </source>
</evidence>
<dbReference type="CDD" id="cd00331">
    <property type="entry name" value="IGPS"/>
    <property type="match status" value="1"/>
</dbReference>
<evidence type="ECO:0000256" key="1">
    <source>
        <dbReference type="ARBA" id="ARBA00001164"/>
    </source>
</evidence>
<keyword evidence="16" id="KW-0456">Lyase</keyword>
<dbReference type="Pfam" id="PF00697">
    <property type="entry name" value="PRAI"/>
    <property type="match status" value="1"/>
</dbReference>
<dbReference type="FunFam" id="3.40.50.880:FF:000031">
    <property type="entry name" value="Multifunctional tryptophan biosynthesis protein"/>
    <property type="match status" value="1"/>
</dbReference>
<dbReference type="Pfam" id="PF00117">
    <property type="entry name" value="GATase"/>
    <property type="match status" value="1"/>
</dbReference>
<evidence type="ECO:0000259" key="21">
    <source>
        <dbReference type="Pfam" id="PF00697"/>
    </source>
</evidence>
<evidence type="ECO:0000256" key="2">
    <source>
        <dbReference type="ARBA" id="ARBA00001633"/>
    </source>
</evidence>
<dbReference type="EMBL" id="JADGJW010000389">
    <property type="protein sequence ID" value="KAJ3218249.1"/>
    <property type="molecule type" value="Genomic_DNA"/>
</dbReference>
<evidence type="ECO:0000259" key="19">
    <source>
        <dbReference type="Pfam" id="PF00117"/>
    </source>
</evidence>
<dbReference type="InterPro" id="IPR017926">
    <property type="entry name" value="GATASE"/>
</dbReference>
<dbReference type="InterPro" id="IPR011060">
    <property type="entry name" value="RibuloseP-bd_barrel"/>
</dbReference>
<evidence type="ECO:0000256" key="14">
    <source>
        <dbReference type="ARBA" id="ARBA00023141"/>
    </source>
</evidence>
<dbReference type="InterPro" id="IPR006221">
    <property type="entry name" value="TrpG/PapA_dom"/>
</dbReference>
<dbReference type="InterPro" id="IPR001468">
    <property type="entry name" value="Indole-3-GlycerolPSynthase_CS"/>
</dbReference>
<keyword evidence="17" id="KW-0511">Multifunctional enzyme</keyword>
<dbReference type="HAMAP" id="MF_00135">
    <property type="entry name" value="PRAI"/>
    <property type="match status" value="1"/>
</dbReference>
<dbReference type="SUPFAM" id="SSF51366">
    <property type="entry name" value="Ribulose-phoshate binding barrel"/>
    <property type="match status" value="2"/>
</dbReference>
<evidence type="ECO:0000256" key="17">
    <source>
        <dbReference type="ARBA" id="ARBA00023268"/>
    </source>
</evidence>
<dbReference type="GO" id="GO:0005829">
    <property type="term" value="C:cytosol"/>
    <property type="evidence" value="ECO:0007669"/>
    <property type="project" value="TreeGrafter"/>
</dbReference>
<protein>
    <recommendedName>
        <fullName evidence="10">Multifunctional tryptophan biosynthesis protein</fullName>
        <ecNumber evidence="8">4.1.1.48</ecNumber>
        <ecNumber evidence="7">4.1.3.27</ecNumber>
        <ecNumber evidence="9">5.3.1.24</ecNumber>
    </recommendedName>
</protein>
<dbReference type="PANTHER" id="PTHR43418">
    <property type="entry name" value="MULTIFUNCTIONAL TRYPTOPHAN BIOSYNTHESIS PROTEIN-RELATED"/>
    <property type="match status" value="1"/>
</dbReference>
<dbReference type="FunFam" id="3.20.20.70:FF:000136">
    <property type="entry name" value="Multifunctional tryptophan biosynthesis protein"/>
    <property type="match status" value="1"/>
</dbReference>
<evidence type="ECO:0000259" key="20">
    <source>
        <dbReference type="Pfam" id="PF00218"/>
    </source>
</evidence>
<evidence type="ECO:0000256" key="6">
    <source>
        <dbReference type="ARBA" id="ARBA00004873"/>
    </source>
</evidence>
<evidence type="ECO:0000256" key="13">
    <source>
        <dbReference type="ARBA" id="ARBA00022962"/>
    </source>
</evidence>
<evidence type="ECO:0000313" key="22">
    <source>
        <dbReference type="EMBL" id="KAJ3218249.1"/>
    </source>
</evidence>
<dbReference type="PROSITE" id="PS00614">
    <property type="entry name" value="IGPS"/>
    <property type="match status" value="1"/>
</dbReference>
<dbReference type="GO" id="GO:0004640">
    <property type="term" value="F:phosphoribosylanthranilate isomerase activity"/>
    <property type="evidence" value="ECO:0007669"/>
    <property type="project" value="UniProtKB-EC"/>
</dbReference>
<comment type="caution">
    <text evidence="22">The sequence shown here is derived from an EMBL/GenBank/DDBJ whole genome shotgun (WGS) entry which is preliminary data.</text>
</comment>
<evidence type="ECO:0000256" key="5">
    <source>
        <dbReference type="ARBA" id="ARBA00004696"/>
    </source>
</evidence>
<dbReference type="InterPro" id="IPR013798">
    <property type="entry name" value="Indole-3-glycerol_P_synth_dom"/>
</dbReference>
<evidence type="ECO:0000313" key="23">
    <source>
        <dbReference type="Proteomes" id="UP001211065"/>
    </source>
</evidence>
<dbReference type="InterPro" id="IPR013785">
    <property type="entry name" value="Aldolase_TIM"/>
</dbReference>
<dbReference type="Gene3D" id="3.20.20.70">
    <property type="entry name" value="Aldolase class I"/>
    <property type="match status" value="2"/>
</dbReference>
<dbReference type="CDD" id="cd00405">
    <property type="entry name" value="PRAI"/>
    <property type="match status" value="1"/>
</dbReference>
<sequence length="794" mass="87749">MSTILIDNYDSFTWNVYQYLSDLGAKVEVFRNDKITLEELIKLNPRNLVISPGPGRPIDAGVSMKAIEHFGGKIPILGVCLGEQCMYEVYGGTVTYAGEIVHGKTSGVQHDEKGLYENIPQDIQVTRYHSLAGDYGTLPNELEVTSWCDRQEGETGYGKGVVMGVRHKKFVMEGVQYHPEGIASEFGRKMFANFLTWEGGLWKDLKINKSHVKWERVGQGSGADNGNSDEEDILKSFGQGLNLKKVSKMNSIDRAPKELSILEKIHKQRLIDVKNLKSEPGFSFEALKKSYALNLAPKQIDFLKRLNVEKSNMAICAEIKRASPSKGDIDLGAHAPSNALTYAYGGAAVISVLTEPTWFKGSIDDMRSVRLALENVPNRPAVLRKDFIIDAYQILEARLNGADTILLIVAILSEPQLKQLMSYSRMLGMEPLVEVATKEEMKIALACKAKVIGVNNRDLHTFNVDMNRTSNLGSLISAEDDVTLIALSGISQRSDVEKYIAAGAKAVLVGESLMKSSDKENFIKYLLGIESLNQENIQNKNACVKVCGITNASDAIEIAQLGVDFLGLIFAPSARNVSFEKAKDIIDAVKLKFSNEVEPKNLLYNFINESHKSENYFDLNVRKLSALKKKYTRPLFVGVFSNHTLQEINEAVINLGLDLVQLHGNLQEELQYSELIKGPVIKTFHVMSGDDNKEVLKHEIEYSFGKISFGLLDTGIHGKLQQGGSGISFDWNLAAEIQVPCILAGGLTSEKVKEAIQLANPWCVDVCGGVEMNGVKGKKDINKIKDFINTVKST</sequence>
<dbReference type="EC" id="4.1.3.27" evidence="7"/>
<dbReference type="SUPFAM" id="SSF52317">
    <property type="entry name" value="Class I glutamine amidotransferase-like"/>
    <property type="match status" value="1"/>
</dbReference>
<dbReference type="GO" id="GO:0004425">
    <property type="term" value="F:indole-3-glycerol-phosphate synthase activity"/>
    <property type="evidence" value="ECO:0007669"/>
    <property type="project" value="UniProtKB-EC"/>
</dbReference>
<evidence type="ECO:0000256" key="7">
    <source>
        <dbReference type="ARBA" id="ARBA00012266"/>
    </source>
</evidence>
<name>A0AAD5U2T9_9FUNG</name>
<evidence type="ECO:0000256" key="16">
    <source>
        <dbReference type="ARBA" id="ARBA00023239"/>
    </source>
</evidence>
<keyword evidence="23" id="KW-1185">Reference proteome</keyword>
<dbReference type="PANTHER" id="PTHR43418:SF4">
    <property type="entry name" value="MULTIFUNCTIONAL TRYPTOPHAN BIOSYNTHESIS PROTEIN"/>
    <property type="match status" value="1"/>
</dbReference>
<keyword evidence="12" id="KW-0822">Tryptophan biosynthesis</keyword>
<evidence type="ECO:0000256" key="11">
    <source>
        <dbReference type="ARBA" id="ARBA00022605"/>
    </source>
</evidence>
<dbReference type="AlphaFoldDB" id="A0AAD5U2T9"/>
<accession>A0AAD5U2T9</accession>
<dbReference type="CDD" id="cd01743">
    <property type="entry name" value="GATase1_Anthranilate_Synthase"/>
    <property type="match status" value="1"/>
</dbReference>
<feature type="domain" description="Glutamine amidotransferase" evidence="19">
    <location>
        <begin position="5"/>
        <end position="195"/>
    </location>
</feature>
<dbReference type="InterPro" id="IPR029062">
    <property type="entry name" value="Class_I_gatase-like"/>
</dbReference>
<dbReference type="Gene3D" id="3.40.50.880">
    <property type="match status" value="1"/>
</dbReference>
<dbReference type="PROSITE" id="PS51273">
    <property type="entry name" value="GATASE_TYPE_1"/>
    <property type="match status" value="1"/>
</dbReference>
<keyword evidence="14" id="KW-0057">Aromatic amino acid biosynthesis</keyword>
<dbReference type="GO" id="GO:0004049">
    <property type="term" value="F:anthranilate synthase activity"/>
    <property type="evidence" value="ECO:0007669"/>
    <property type="project" value="UniProtKB-EC"/>
</dbReference>
<keyword evidence="13" id="KW-0315">Glutamine amidotransferase</keyword>
<reference evidence="22" key="1">
    <citation type="submission" date="2020-05" db="EMBL/GenBank/DDBJ databases">
        <title>Phylogenomic resolution of chytrid fungi.</title>
        <authorList>
            <person name="Stajich J.E."/>
            <person name="Amses K."/>
            <person name="Simmons R."/>
            <person name="Seto K."/>
            <person name="Myers J."/>
            <person name="Bonds A."/>
            <person name="Quandt C.A."/>
            <person name="Barry K."/>
            <person name="Liu P."/>
            <person name="Grigoriev I."/>
            <person name="Longcore J.E."/>
            <person name="James T.Y."/>
        </authorList>
    </citation>
    <scope>NUCLEOTIDE SEQUENCE</scope>
    <source>
        <strain evidence="22">JEL0476</strain>
    </source>
</reference>
<dbReference type="NCBIfam" id="TIGR00566">
    <property type="entry name" value="trpG_papA"/>
    <property type="match status" value="1"/>
</dbReference>
<comment type="pathway">
    <text evidence="6">Amino-acid biosynthesis; L-tryptophan biosynthesis; L-tryptophan from chorismate: step 1/5.</text>
</comment>
<evidence type="ECO:0000256" key="3">
    <source>
        <dbReference type="ARBA" id="ARBA00003272"/>
    </source>
</evidence>
<keyword evidence="11" id="KW-0028">Amino-acid biosynthesis</keyword>
<dbReference type="PRINTS" id="PR00097">
    <property type="entry name" value="ANTSNTHASEII"/>
</dbReference>
<organism evidence="22 23">
    <name type="scientific">Clydaea vesicula</name>
    <dbReference type="NCBI Taxonomy" id="447962"/>
    <lineage>
        <taxon>Eukaryota</taxon>
        <taxon>Fungi</taxon>
        <taxon>Fungi incertae sedis</taxon>
        <taxon>Chytridiomycota</taxon>
        <taxon>Chytridiomycota incertae sedis</taxon>
        <taxon>Chytridiomycetes</taxon>
        <taxon>Lobulomycetales</taxon>
        <taxon>Lobulomycetaceae</taxon>
        <taxon>Clydaea</taxon>
    </lineage>
</organism>
<proteinExistence type="inferred from homology"/>
<dbReference type="EC" id="4.1.1.48" evidence="8"/>
<gene>
    <name evidence="22" type="primary">TRP1</name>
    <name evidence="22" type="ORF">HK099_005122</name>
</gene>
<dbReference type="Pfam" id="PF00218">
    <property type="entry name" value="IGPS"/>
    <property type="match status" value="1"/>
</dbReference>
<evidence type="ECO:0000256" key="9">
    <source>
        <dbReference type="ARBA" id="ARBA00012572"/>
    </source>
</evidence>
<evidence type="ECO:0000256" key="4">
    <source>
        <dbReference type="ARBA" id="ARBA00004664"/>
    </source>
</evidence>
<comment type="pathway">
    <text evidence="4">Amino-acid biosynthesis; L-tryptophan biosynthesis; L-tryptophan from chorismate: step 3/5.</text>
</comment>
<comment type="catalytic activity">
    <reaction evidence="18">
        <text>chorismate + L-glutamine = anthranilate + pyruvate + L-glutamate + H(+)</text>
        <dbReference type="Rhea" id="RHEA:21732"/>
        <dbReference type="ChEBI" id="CHEBI:15361"/>
        <dbReference type="ChEBI" id="CHEBI:15378"/>
        <dbReference type="ChEBI" id="CHEBI:16567"/>
        <dbReference type="ChEBI" id="CHEBI:29748"/>
        <dbReference type="ChEBI" id="CHEBI:29985"/>
        <dbReference type="ChEBI" id="CHEBI:58359"/>
        <dbReference type="EC" id="4.1.3.27"/>
    </reaction>
</comment>
<dbReference type="PRINTS" id="PR00096">
    <property type="entry name" value="GATASE"/>
</dbReference>